<gene>
    <name evidence="2" type="ORF">UFOVP141_50</name>
</gene>
<organism evidence="2">
    <name type="scientific">uncultured Caudovirales phage</name>
    <dbReference type="NCBI Taxonomy" id="2100421"/>
    <lineage>
        <taxon>Viruses</taxon>
        <taxon>Duplodnaviria</taxon>
        <taxon>Heunggongvirae</taxon>
        <taxon>Uroviricota</taxon>
        <taxon>Caudoviricetes</taxon>
        <taxon>Peduoviridae</taxon>
        <taxon>Maltschvirus</taxon>
        <taxon>Maltschvirus maltsch</taxon>
    </lineage>
</organism>
<proteinExistence type="predicted"/>
<dbReference type="EMBL" id="LR798190">
    <property type="protein sequence ID" value="CAB5079730.1"/>
    <property type="molecule type" value="Genomic_DNA"/>
</dbReference>
<evidence type="ECO:0000256" key="1">
    <source>
        <dbReference type="SAM" id="MobiDB-lite"/>
    </source>
</evidence>
<name>A0A6J7VMB0_9CAUD</name>
<protein>
    <submittedName>
        <fullName evidence="2">Uncharacterized protein</fullName>
    </submittedName>
</protein>
<evidence type="ECO:0000313" key="2">
    <source>
        <dbReference type="EMBL" id="CAB5079730.1"/>
    </source>
</evidence>
<accession>A0A6J7VMB0</accession>
<reference evidence="2" key="1">
    <citation type="submission" date="2020-05" db="EMBL/GenBank/DDBJ databases">
        <authorList>
            <person name="Chiriac C."/>
            <person name="Salcher M."/>
            <person name="Ghai R."/>
            <person name="Kavagutti S V."/>
        </authorList>
    </citation>
    <scope>NUCLEOTIDE SEQUENCE</scope>
</reference>
<feature type="region of interest" description="Disordered" evidence="1">
    <location>
        <begin position="40"/>
        <end position="81"/>
    </location>
</feature>
<feature type="region of interest" description="Disordered" evidence="1">
    <location>
        <begin position="276"/>
        <end position="296"/>
    </location>
</feature>
<feature type="compositionally biased region" description="Basic and acidic residues" evidence="1">
    <location>
        <begin position="40"/>
        <end position="71"/>
    </location>
</feature>
<sequence length="390" mass="43019">MAYNRLGARELMVTGGAVDGLSQLTAALLRGPRLRREQELKAQQQDREEARNALHDTIQQRRLDMEVERNTRSNSDADDAHNARLAESGIIDPSLYRGKADPYVTRAQMIADKNKLSLDDLRSKNTNASFDRRVKIARDTGQFQQEPGEDMTNLEILSREAQLGEEDRKRKEDLDQSLIDYRRRYGDIDASKIIPGVLDKNLEDAVKREAMAKGILEKLPPAMGGGEQINDQAAYDSLVRKHYASAGYNPENLKPLGANNPMRIPLPSREEQLRMQDEADGAPPATTPAASDLRVTGPTTPGAVVNRGAPVADDVAAENVAMLPPAKISDWVKGLSAPDAKTREANLGTLRRWLTGVGLDGKPYPPAQAANLRRHAETILNARRDAAKQR</sequence>